<protein>
    <submittedName>
        <fullName evidence="3">Glycoside hydrolase family 79 protein</fullName>
    </submittedName>
</protein>
<proteinExistence type="predicted"/>
<dbReference type="PANTHER" id="PTHR36183">
    <property type="entry name" value="BETA-GLUCURONIDASE"/>
    <property type="match status" value="1"/>
</dbReference>
<dbReference type="HOGENOM" id="CLU_022148_2_0_1"/>
<accession>A0A0C2XF81</accession>
<evidence type="ECO:0000313" key="3">
    <source>
        <dbReference type="EMBL" id="KIL67493.1"/>
    </source>
</evidence>
<dbReference type="Proteomes" id="UP000054549">
    <property type="component" value="Unassembled WGS sequence"/>
</dbReference>
<dbReference type="GO" id="GO:0016787">
    <property type="term" value="F:hydrolase activity"/>
    <property type="evidence" value="ECO:0007669"/>
    <property type="project" value="UniProtKB-KW"/>
</dbReference>
<dbReference type="InterPro" id="IPR017853">
    <property type="entry name" value="GH"/>
</dbReference>
<dbReference type="Pfam" id="PF16862">
    <property type="entry name" value="Glyco_hydro_79C"/>
    <property type="match status" value="1"/>
</dbReference>
<keyword evidence="4" id="KW-1185">Reference proteome</keyword>
<gene>
    <name evidence="3" type="ORF">M378DRAFT_73414</name>
</gene>
<dbReference type="InParanoid" id="A0A0C2XF81"/>
<keyword evidence="1" id="KW-0732">Signal</keyword>
<feature type="domain" description="Beta-glucuronidase C-terminal" evidence="2">
    <location>
        <begin position="417"/>
        <end position="515"/>
    </location>
</feature>
<dbReference type="InterPro" id="IPR031728">
    <property type="entry name" value="GlcAase_C"/>
</dbReference>
<feature type="chain" id="PRO_5013175665" evidence="1">
    <location>
        <begin position="16"/>
        <end position="519"/>
    </location>
</feature>
<name>A0A0C2XF81_AMAMK</name>
<evidence type="ECO:0000259" key="2">
    <source>
        <dbReference type="Pfam" id="PF16862"/>
    </source>
</evidence>
<dbReference type="InterPro" id="IPR052974">
    <property type="entry name" value="GH79_Enzymes"/>
</dbReference>
<dbReference type="Gene3D" id="3.20.20.80">
    <property type="entry name" value="Glycosidases"/>
    <property type="match status" value="1"/>
</dbReference>
<organism evidence="3 4">
    <name type="scientific">Amanita muscaria (strain Koide BX008)</name>
    <dbReference type="NCBI Taxonomy" id="946122"/>
    <lineage>
        <taxon>Eukaryota</taxon>
        <taxon>Fungi</taxon>
        <taxon>Dikarya</taxon>
        <taxon>Basidiomycota</taxon>
        <taxon>Agaricomycotina</taxon>
        <taxon>Agaricomycetes</taxon>
        <taxon>Agaricomycetidae</taxon>
        <taxon>Agaricales</taxon>
        <taxon>Pluteineae</taxon>
        <taxon>Amanitaceae</taxon>
        <taxon>Amanita</taxon>
    </lineage>
</organism>
<dbReference type="AlphaFoldDB" id="A0A0C2XF81"/>
<dbReference type="SUPFAM" id="SSF51445">
    <property type="entry name" value="(Trans)glycosidases"/>
    <property type="match status" value="1"/>
</dbReference>
<keyword evidence="3" id="KW-0378">Hydrolase</keyword>
<evidence type="ECO:0000313" key="4">
    <source>
        <dbReference type="Proteomes" id="UP000054549"/>
    </source>
</evidence>
<dbReference type="PANTHER" id="PTHR36183:SF2">
    <property type="entry name" value="BETA-GLUCURONIDASE C-TERMINAL DOMAIN-CONTAINING PROTEIN"/>
    <property type="match status" value="1"/>
</dbReference>
<dbReference type="STRING" id="946122.A0A0C2XF81"/>
<dbReference type="EMBL" id="KN818231">
    <property type="protein sequence ID" value="KIL67493.1"/>
    <property type="molecule type" value="Genomic_DNA"/>
</dbReference>
<reference evidence="3 4" key="1">
    <citation type="submission" date="2014-04" db="EMBL/GenBank/DDBJ databases">
        <title>Evolutionary Origins and Diversification of the Mycorrhizal Mutualists.</title>
        <authorList>
            <consortium name="DOE Joint Genome Institute"/>
            <consortium name="Mycorrhizal Genomics Consortium"/>
            <person name="Kohler A."/>
            <person name="Kuo A."/>
            <person name="Nagy L.G."/>
            <person name="Floudas D."/>
            <person name="Copeland A."/>
            <person name="Barry K.W."/>
            <person name="Cichocki N."/>
            <person name="Veneault-Fourrey C."/>
            <person name="LaButti K."/>
            <person name="Lindquist E.A."/>
            <person name="Lipzen A."/>
            <person name="Lundell T."/>
            <person name="Morin E."/>
            <person name="Murat C."/>
            <person name="Riley R."/>
            <person name="Ohm R."/>
            <person name="Sun H."/>
            <person name="Tunlid A."/>
            <person name="Henrissat B."/>
            <person name="Grigoriev I.V."/>
            <person name="Hibbett D.S."/>
            <person name="Martin F."/>
        </authorList>
    </citation>
    <scope>NUCLEOTIDE SEQUENCE [LARGE SCALE GENOMIC DNA]</scope>
    <source>
        <strain evidence="3 4">Koide BX008</strain>
    </source>
</reference>
<dbReference type="OrthoDB" id="2796951at2759"/>
<evidence type="ECO:0000256" key="1">
    <source>
        <dbReference type="SAM" id="SignalP"/>
    </source>
</evidence>
<sequence>MLPLFLFALVPFSGAATVVSIPSCAPSAAVPLSPTLVSFSIEQDLWTDWSGTTSRNDFVFNVFDNLKSITGSPPVIRIGANSEDHTIFDPTVQYSTAKFPPYTTLIPYPEALNVSVSDAYYSTARFLPENTHVVWGVNLGQRNLSAAVSEAQSIAKAFSSPTFKNAGLVLDAIEIGNEPDLYPNNGARGRNYSSSDYVSDWSAFAPGVASAAGVTAGSHVKFWVGSFAGGSHSTTGFSPQAIFNEGILNSNSGRLIATFSQHHYSGVVCQGFSGILQDLMSKSTIRGNLSSYIPDIAATRTQGLDYVFGETNSYACHGASGISNTGGAALWALDYTLYAASIGVSRIFYHEGVGFRYNFVQPVALTRSIIDGSTLSSPLPPHVQSLYYAAIIIAEAIGSSGDVLMIQLDISDTYLAGYAFYEDGQLVRALFIESNAFIKGESNRTTTHLNINIDGAENRGMLVKRLAIQYADDTSGLTWGGQSYETTDGRVSGNEYVEYGNVQAGVDIKATEAVLLHFL</sequence>
<feature type="signal peptide" evidence="1">
    <location>
        <begin position="1"/>
        <end position="15"/>
    </location>
</feature>